<dbReference type="Proteomes" id="UP000321393">
    <property type="component" value="Unassembled WGS sequence"/>
</dbReference>
<dbReference type="AlphaFoldDB" id="A0A5A7V4Q0"/>
<organism evidence="1 2">
    <name type="scientific">Cucumis melo var. makuwa</name>
    <name type="common">Oriental melon</name>
    <dbReference type="NCBI Taxonomy" id="1194695"/>
    <lineage>
        <taxon>Eukaryota</taxon>
        <taxon>Viridiplantae</taxon>
        <taxon>Streptophyta</taxon>
        <taxon>Embryophyta</taxon>
        <taxon>Tracheophyta</taxon>
        <taxon>Spermatophyta</taxon>
        <taxon>Magnoliopsida</taxon>
        <taxon>eudicotyledons</taxon>
        <taxon>Gunneridae</taxon>
        <taxon>Pentapetalae</taxon>
        <taxon>rosids</taxon>
        <taxon>fabids</taxon>
        <taxon>Cucurbitales</taxon>
        <taxon>Cucurbitaceae</taxon>
        <taxon>Benincaseae</taxon>
        <taxon>Cucumis</taxon>
    </lineage>
</organism>
<sequence>MQPALKGMPILLQPLNFFIFLQGGNLLFSDIFSQILNAKLVSFSNSLNLSFSFSLFNFDPSHSLEVGIGTEFLSSRVAPFLEYKSDQAFQALKGVDLKGIYRTWPLFLSRSEQGSIERSSNSPSVESIRKKSRMRRLKRDRGIQKADKASDQIELRSVKECKPISMDFEGESKVQMNKDDQKERAVHSSPDVGIIGRTRVACKTMEIIREGPSASRPPVLDAKEAWRILVVSYEGTSKVKISRLQLITSKFEALKMSEVSGFMS</sequence>
<dbReference type="EMBL" id="SSTE01004728">
    <property type="protein sequence ID" value="KAA0061887.1"/>
    <property type="molecule type" value="Genomic_DNA"/>
</dbReference>
<name>A0A5A7V4Q0_CUCMM</name>
<evidence type="ECO:0000313" key="2">
    <source>
        <dbReference type="Proteomes" id="UP000321393"/>
    </source>
</evidence>
<proteinExistence type="predicted"/>
<comment type="caution">
    <text evidence="1">The sequence shown here is derived from an EMBL/GenBank/DDBJ whole genome shotgun (WGS) entry which is preliminary data.</text>
</comment>
<protein>
    <submittedName>
        <fullName evidence="1">Gag-pol polyprotein</fullName>
    </submittedName>
</protein>
<evidence type="ECO:0000313" key="1">
    <source>
        <dbReference type="EMBL" id="KAA0061887.1"/>
    </source>
</evidence>
<reference evidence="1 2" key="1">
    <citation type="submission" date="2019-08" db="EMBL/GenBank/DDBJ databases">
        <title>Draft genome sequences of two oriental melons (Cucumis melo L. var makuwa).</title>
        <authorList>
            <person name="Kwon S.-Y."/>
        </authorList>
    </citation>
    <scope>NUCLEOTIDE SEQUENCE [LARGE SCALE GENOMIC DNA]</scope>
    <source>
        <strain evidence="2">cv. SW 3</strain>
        <tissue evidence="1">Leaf</tissue>
    </source>
</reference>
<accession>A0A5A7V4Q0</accession>
<gene>
    <name evidence="1" type="ORF">E6C27_scaffold89G001370</name>
</gene>